<evidence type="ECO:0000256" key="9">
    <source>
        <dbReference type="ARBA" id="ARBA00025362"/>
    </source>
</evidence>
<dbReference type="KEGG" id="alim:106523103"/>
<name>A0A2I4BVW2_AUSLI</name>
<dbReference type="InParanoid" id="A0A2I4BVW2"/>
<dbReference type="GO" id="GO:0005874">
    <property type="term" value="C:microtubule"/>
    <property type="evidence" value="ECO:0007669"/>
    <property type="project" value="UniProtKB-UniRule"/>
</dbReference>
<evidence type="ECO:0000256" key="1">
    <source>
        <dbReference type="ARBA" id="ARBA00004245"/>
    </source>
</evidence>
<dbReference type="PIRSF" id="PIRSF009998">
    <property type="entry name" value="DLC7"/>
    <property type="match status" value="1"/>
</dbReference>
<dbReference type="STRING" id="52670.A0A2I4BVW2"/>
<evidence type="ECO:0000256" key="7">
    <source>
        <dbReference type="ARBA" id="ARBA00023175"/>
    </source>
</evidence>
<dbReference type="Proteomes" id="UP000192220">
    <property type="component" value="Unplaced"/>
</dbReference>
<dbReference type="GO" id="GO:0045505">
    <property type="term" value="F:dynein intermediate chain binding"/>
    <property type="evidence" value="ECO:0007669"/>
    <property type="project" value="UniProtKB-UniRule"/>
</dbReference>
<comment type="function">
    <text evidence="9">Acts as one of several non-catalytic accessory components of the cytoplasmic dynein 1 complex that are thought to be involved in linking dynein to cargos and to adapter proteins that regulate dynein function. Cytoplasmic dynein 1 acts as a motor for the intracellular retrograde motility of vesicles and organelles along microtubules.</text>
</comment>
<dbReference type="GO" id="GO:0005868">
    <property type="term" value="C:cytoplasmic dynein complex"/>
    <property type="evidence" value="ECO:0007669"/>
    <property type="project" value="UniProtKB-UniRule"/>
</dbReference>
<evidence type="ECO:0000256" key="3">
    <source>
        <dbReference type="ARBA" id="ARBA00022448"/>
    </source>
</evidence>
<dbReference type="Pfam" id="PF03259">
    <property type="entry name" value="Robl_LC7"/>
    <property type="match status" value="1"/>
</dbReference>
<dbReference type="FunFam" id="3.30.450.30:FF:000011">
    <property type="entry name" value="Dynein light chain roadblock"/>
    <property type="match status" value="1"/>
</dbReference>
<keyword evidence="12" id="KW-1185">Reference proteome</keyword>
<proteinExistence type="inferred from homology"/>
<evidence type="ECO:0000256" key="5">
    <source>
        <dbReference type="ARBA" id="ARBA00022701"/>
    </source>
</evidence>
<evidence type="ECO:0000259" key="11">
    <source>
        <dbReference type="SMART" id="SM00960"/>
    </source>
</evidence>
<reference evidence="13" key="1">
    <citation type="submission" date="2025-08" db="UniProtKB">
        <authorList>
            <consortium name="RefSeq"/>
        </authorList>
    </citation>
    <scope>IDENTIFICATION</scope>
    <source>
        <strain evidence="13">Quisiro</strain>
        <tissue evidence="13">Liver</tissue>
    </source>
</reference>
<keyword evidence="5 10" id="KW-0493">Microtubule</keyword>
<keyword evidence="4 10" id="KW-0963">Cytoplasm</keyword>
<dbReference type="RefSeq" id="XP_013871868.1">
    <property type="nucleotide sequence ID" value="XM_014016414.1"/>
</dbReference>
<dbReference type="OrthoDB" id="9985637at2759"/>
<feature type="domain" description="Roadblock/LAMTOR2" evidence="11">
    <location>
        <begin position="13"/>
        <end position="101"/>
    </location>
</feature>
<dbReference type="InterPro" id="IPR016561">
    <property type="entry name" value="DYNLRB1/2"/>
</dbReference>
<dbReference type="AlphaFoldDB" id="A0A2I4BVW2"/>
<sequence length="105" mass="11979">MLSLFQAEAEYSVEETLKTLQNQEGFQGFIIINKEGIVIRSSLDIESARQYACHVHRLVMKTRSTMQVIEPQSDLTILKVLSKKNEILIAPDKDYLVIIIQDPSD</sequence>
<evidence type="ECO:0000256" key="8">
    <source>
        <dbReference type="ARBA" id="ARBA00023212"/>
    </source>
</evidence>
<dbReference type="Gene3D" id="3.30.450.30">
    <property type="entry name" value="Dynein light chain 2a, cytoplasmic"/>
    <property type="match status" value="1"/>
</dbReference>
<dbReference type="PANTHER" id="PTHR10779">
    <property type="entry name" value="DYNEIN LIGHT CHAIN ROADBLOCK"/>
    <property type="match status" value="1"/>
</dbReference>
<dbReference type="GeneID" id="106523103"/>
<evidence type="ECO:0000256" key="4">
    <source>
        <dbReference type="ARBA" id="ARBA00022490"/>
    </source>
</evidence>
<dbReference type="InterPro" id="IPR004942">
    <property type="entry name" value="Roadblock/LAMTOR2_dom"/>
</dbReference>
<evidence type="ECO:0000313" key="12">
    <source>
        <dbReference type="Proteomes" id="UP000192220"/>
    </source>
</evidence>
<accession>A0A2I4BVW2</accession>
<dbReference type="SMART" id="SM00960">
    <property type="entry name" value="Robl_LC7"/>
    <property type="match status" value="1"/>
</dbReference>
<keyword evidence="8 10" id="KW-0206">Cytoskeleton</keyword>
<protein>
    <recommendedName>
        <fullName evidence="10">Dynein light chain roadblock</fullName>
    </recommendedName>
</protein>
<evidence type="ECO:0000256" key="10">
    <source>
        <dbReference type="PIRNR" id="PIRNR009998"/>
    </source>
</evidence>
<comment type="subcellular location">
    <subcellularLocation>
        <location evidence="1 10">Cytoplasm</location>
        <location evidence="1 10">Cytoskeleton</location>
    </subcellularLocation>
</comment>
<dbReference type="GO" id="GO:0005737">
    <property type="term" value="C:cytoplasm"/>
    <property type="evidence" value="ECO:0007669"/>
    <property type="project" value="UniProtKB-UniRule"/>
</dbReference>
<dbReference type="GO" id="GO:0007018">
    <property type="term" value="P:microtubule-based movement"/>
    <property type="evidence" value="ECO:0007669"/>
    <property type="project" value="UniProtKB-UniRule"/>
</dbReference>
<evidence type="ECO:0000256" key="2">
    <source>
        <dbReference type="ARBA" id="ARBA00007191"/>
    </source>
</evidence>
<evidence type="ECO:0000313" key="13">
    <source>
        <dbReference type="RefSeq" id="XP_013871868.1"/>
    </source>
</evidence>
<keyword evidence="3 10" id="KW-0813">Transport</keyword>
<comment type="similarity">
    <text evidence="2 10">Belongs to the GAMAD family.</text>
</comment>
<evidence type="ECO:0000256" key="6">
    <source>
        <dbReference type="ARBA" id="ARBA00023017"/>
    </source>
</evidence>
<keyword evidence="7 10" id="KW-0505">Motor protein</keyword>
<dbReference type="SUPFAM" id="SSF103196">
    <property type="entry name" value="Roadblock/LC7 domain"/>
    <property type="match status" value="1"/>
</dbReference>
<keyword evidence="6 10" id="KW-0243">Dynein</keyword>
<gene>
    <name evidence="13" type="primary">LOC106523103</name>
</gene>
<organism evidence="12 13">
    <name type="scientific">Austrofundulus limnaeus</name>
    <name type="common">Annual killifish</name>
    <dbReference type="NCBI Taxonomy" id="52670"/>
    <lineage>
        <taxon>Eukaryota</taxon>
        <taxon>Metazoa</taxon>
        <taxon>Chordata</taxon>
        <taxon>Craniata</taxon>
        <taxon>Vertebrata</taxon>
        <taxon>Euteleostomi</taxon>
        <taxon>Actinopterygii</taxon>
        <taxon>Neopterygii</taxon>
        <taxon>Teleostei</taxon>
        <taxon>Neoteleostei</taxon>
        <taxon>Acanthomorphata</taxon>
        <taxon>Ovalentaria</taxon>
        <taxon>Atherinomorphae</taxon>
        <taxon>Cyprinodontiformes</taxon>
        <taxon>Rivulidae</taxon>
        <taxon>Austrofundulus</taxon>
    </lineage>
</organism>